<dbReference type="AlphaFoldDB" id="A0AAD7F5X5"/>
<feature type="non-terminal residue" evidence="1">
    <location>
        <position position="1"/>
    </location>
</feature>
<gene>
    <name evidence="1" type="ORF">FB45DRAFT_676489</name>
    <name evidence="2" type="ORF">FB45DRAFT_690725</name>
</gene>
<protein>
    <recommendedName>
        <fullName evidence="4">Peptidase S53 domain-containing protein</fullName>
    </recommendedName>
</protein>
<evidence type="ECO:0000313" key="2">
    <source>
        <dbReference type="EMBL" id="KAJ7639474.1"/>
    </source>
</evidence>
<dbReference type="PANTHER" id="PTHR14218">
    <property type="entry name" value="PROTEASE S8 TRIPEPTIDYL PEPTIDASE I CLN2"/>
    <property type="match status" value="1"/>
</dbReference>
<dbReference type="InterPro" id="IPR036852">
    <property type="entry name" value="Peptidase_S8/S53_dom_sf"/>
</dbReference>
<evidence type="ECO:0008006" key="4">
    <source>
        <dbReference type="Google" id="ProtNLM"/>
    </source>
</evidence>
<dbReference type="SUPFAM" id="SSF52743">
    <property type="entry name" value="Subtilisin-like"/>
    <property type="match status" value="1"/>
</dbReference>
<dbReference type="EMBL" id="JARKIF010000132">
    <property type="protein sequence ID" value="KAJ7603650.1"/>
    <property type="molecule type" value="Genomic_DNA"/>
</dbReference>
<dbReference type="EMBL" id="JARKIF010000005">
    <property type="protein sequence ID" value="KAJ7639474.1"/>
    <property type="molecule type" value="Genomic_DNA"/>
</dbReference>
<organism evidence="1 3">
    <name type="scientific">Roridomyces roridus</name>
    <dbReference type="NCBI Taxonomy" id="1738132"/>
    <lineage>
        <taxon>Eukaryota</taxon>
        <taxon>Fungi</taxon>
        <taxon>Dikarya</taxon>
        <taxon>Basidiomycota</taxon>
        <taxon>Agaricomycotina</taxon>
        <taxon>Agaricomycetes</taxon>
        <taxon>Agaricomycetidae</taxon>
        <taxon>Agaricales</taxon>
        <taxon>Marasmiineae</taxon>
        <taxon>Mycenaceae</taxon>
        <taxon>Roridomyces</taxon>
    </lineage>
</organism>
<keyword evidence="3" id="KW-1185">Reference proteome</keyword>
<feature type="non-terminal residue" evidence="1">
    <location>
        <position position="53"/>
    </location>
</feature>
<comment type="caution">
    <text evidence="1">The sequence shown here is derived from an EMBL/GenBank/DDBJ whole genome shotgun (WGS) entry which is preliminary data.</text>
</comment>
<proteinExistence type="predicted"/>
<dbReference type="InterPro" id="IPR050819">
    <property type="entry name" value="Tripeptidyl-peptidase_I"/>
</dbReference>
<dbReference type="GO" id="GO:0004252">
    <property type="term" value="F:serine-type endopeptidase activity"/>
    <property type="evidence" value="ECO:0007669"/>
    <property type="project" value="InterPro"/>
</dbReference>
<accession>A0AAD7F5X5</accession>
<dbReference type="Gene3D" id="3.40.50.200">
    <property type="entry name" value="Peptidase S8/S53 domain"/>
    <property type="match status" value="1"/>
</dbReference>
<dbReference type="PANTHER" id="PTHR14218:SF15">
    <property type="entry name" value="TRIPEPTIDYL-PEPTIDASE 1"/>
    <property type="match status" value="1"/>
</dbReference>
<dbReference type="GO" id="GO:0006508">
    <property type="term" value="P:proteolysis"/>
    <property type="evidence" value="ECO:0007669"/>
    <property type="project" value="InterPro"/>
</dbReference>
<name>A0AAD7F5X5_9AGAR</name>
<dbReference type="Proteomes" id="UP001221142">
    <property type="component" value="Unassembled WGS sequence"/>
</dbReference>
<reference evidence="1" key="1">
    <citation type="submission" date="2023-03" db="EMBL/GenBank/DDBJ databases">
        <title>Massive genome expansion in bonnet fungi (Mycena s.s.) driven by repeated elements and novel gene families across ecological guilds.</title>
        <authorList>
            <consortium name="Lawrence Berkeley National Laboratory"/>
            <person name="Harder C.B."/>
            <person name="Miyauchi S."/>
            <person name="Viragh M."/>
            <person name="Kuo A."/>
            <person name="Thoen E."/>
            <person name="Andreopoulos B."/>
            <person name="Lu D."/>
            <person name="Skrede I."/>
            <person name="Drula E."/>
            <person name="Henrissat B."/>
            <person name="Morin E."/>
            <person name="Kohler A."/>
            <person name="Barry K."/>
            <person name="LaButti K."/>
            <person name="Morin E."/>
            <person name="Salamov A."/>
            <person name="Lipzen A."/>
            <person name="Mereny Z."/>
            <person name="Hegedus B."/>
            <person name="Baldrian P."/>
            <person name="Stursova M."/>
            <person name="Weitz H."/>
            <person name="Taylor A."/>
            <person name="Grigoriev I.V."/>
            <person name="Nagy L.G."/>
            <person name="Martin F."/>
            <person name="Kauserud H."/>
        </authorList>
    </citation>
    <scope>NUCLEOTIDE SEQUENCE</scope>
    <source>
        <strain evidence="1">9284</strain>
    </source>
</reference>
<dbReference type="GO" id="GO:0008240">
    <property type="term" value="F:tripeptidyl-peptidase activity"/>
    <property type="evidence" value="ECO:0007669"/>
    <property type="project" value="TreeGrafter"/>
</dbReference>
<sequence length="53" mass="5397">VEGTSASGPIFASVVALINSQRIAAGNAALGFFNPMLYANLAMFNHVTSGSNP</sequence>
<evidence type="ECO:0000313" key="1">
    <source>
        <dbReference type="EMBL" id="KAJ7603650.1"/>
    </source>
</evidence>
<evidence type="ECO:0000313" key="3">
    <source>
        <dbReference type="Proteomes" id="UP001221142"/>
    </source>
</evidence>